<proteinExistence type="predicted"/>
<name>A0ABV7SWL6_9SPHN</name>
<sequence length="519" mass="55894">MSFTGSGGRRILIVGGGTAGWLTAAYLGKALGPGADITLLESPEIGVIGVGEGTFPTIRATLKFLGIDEAAFLRETSATFKQGIRFADWLHAPDGDRRHSYVHPFEAPFQTEFGSLVPYWLAQAPGTRAAFAEAVTIQARVADAGRAPKTAGDGNFDGPLAYAFHCDAVKLAGLLSRHAIAGGVAHVADVVTRVEVAPDGAIAGVQTRDHGRLEADLYIDCTGFRAELIGRALGEPIRSVRDQLFTDRAITAKLPYPRATAPLASYTLATAHEGGWIWDIGLADTHGVGCVYSSAHLDDERAAAILHDYLGVEPGAIDTRSLAFEPGYRARQWIGNCVAVGLAGGFLEPLEATGIVMIEAAAAMIAELLPPAGPVAAPARRFNALMAARYDTIVTFLKLHYALSRRREPFWRDNADPATWPAGLAELLDQWRYRPPGRFDFTLDTETFAFFNYQYVLYGMDFGTVVAAGRNAMPGVAGAERQFARIRSFGERAMQDLPPHRDLVERLRADPGIRTAATE</sequence>
<accession>A0ABV7SWL6</accession>
<dbReference type="EC" id="1.14.19.-" evidence="1"/>
<dbReference type="InterPro" id="IPR033856">
    <property type="entry name" value="Trp_halogen"/>
</dbReference>
<dbReference type="InterPro" id="IPR050816">
    <property type="entry name" value="Flavin-dep_Halogenase_NPB"/>
</dbReference>
<dbReference type="RefSeq" id="WP_261294944.1">
    <property type="nucleotide sequence ID" value="NZ_JANQBK010000012.1"/>
</dbReference>
<dbReference type="EMBL" id="JBHRXP010000004">
    <property type="protein sequence ID" value="MFC3580485.1"/>
    <property type="molecule type" value="Genomic_DNA"/>
</dbReference>
<dbReference type="Pfam" id="PF04820">
    <property type="entry name" value="Trp_halogenase"/>
    <property type="match status" value="1"/>
</dbReference>
<protein>
    <submittedName>
        <fullName evidence="1">Tryptophan halogenase family protein</fullName>
        <ecNumber evidence="1">1.14.19.-</ecNumber>
    </submittedName>
</protein>
<keyword evidence="1" id="KW-0560">Oxidoreductase</keyword>
<dbReference type="PANTHER" id="PTHR43747">
    <property type="entry name" value="FAD-BINDING PROTEIN"/>
    <property type="match status" value="1"/>
</dbReference>
<evidence type="ECO:0000313" key="1">
    <source>
        <dbReference type="EMBL" id="MFC3580485.1"/>
    </source>
</evidence>
<gene>
    <name evidence="1" type="ORF">ACFONA_09955</name>
</gene>
<organism evidence="1 2">
    <name type="scientific">Sphingomonas hylomeconis</name>
    <dbReference type="NCBI Taxonomy" id="1395958"/>
    <lineage>
        <taxon>Bacteria</taxon>
        <taxon>Pseudomonadati</taxon>
        <taxon>Pseudomonadota</taxon>
        <taxon>Alphaproteobacteria</taxon>
        <taxon>Sphingomonadales</taxon>
        <taxon>Sphingomonadaceae</taxon>
        <taxon>Sphingomonas</taxon>
    </lineage>
</organism>
<dbReference type="PIRSF" id="PIRSF011396">
    <property type="entry name" value="Trp_halogenase"/>
    <property type="match status" value="1"/>
</dbReference>
<keyword evidence="2" id="KW-1185">Reference proteome</keyword>
<dbReference type="GO" id="GO:0016491">
    <property type="term" value="F:oxidoreductase activity"/>
    <property type="evidence" value="ECO:0007669"/>
    <property type="project" value="UniProtKB-KW"/>
</dbReference>
<evidence type="ECO:0000313" key="2">
    <source>
        <dbReference type="Proteomes" id="UP001595713"/>
    </source>
</evidence>
<dbReference type="SUPFAM" id="SSF51905">
    <property type="entry name" value="FAD/NAD(P)-binding domain"/>
    <property type="match status" value="1"/>
</dbReference>
<dbReference type="InterPro" id="IPR006905">
    <property type="entry name" value="Flavin_halogenase"/>
</dbReference>
<comment type="caution">
    <text evidence="1">The sequence shown here is derived from an EMBL/GenBank/DDBJ whole genome shotgun (WGS) entry which is preliminary data.</text>
</comment>
<dbReference type="InterPro" id="IPR036188">
    <property type="entry name" value="FAD/NAD-bd_sf"/>
</dbReference>
<reference evidence="2" key="1">
    <citation type="journal article" date="2019" name="Int. J. Syst. Evol. Microbiol.">
        <title>The Global Catalogue of Microorganisms (GCM) 10K type strain sequencing project: providing services to taxonomists for standard genome sequencing and annotation.</title>
        <authorList>
            <consortium name="The Broad Institute Genomics Platform"/>
            <consortium name="The Broad Institute Genome Sequencing Center for Infectious Disease"/>
            <person name="Wu L."/>
            <person name="Ma J."/>
        </authorList>
    </citation>
    <scope>NUCLEOTIDE SEQUENCE [LARGE SCALE GENOMIC DNA]</scope>
    <source>
        <strain evidence="2">KCTC 42739</strain>
    </source>
</reference>
<dbReference type="PANTHER" id="PTHR43747:SF4">
    <property type="entry name" value="FLAVIN-DEPENDENT TRYPTOPHAN HALOGENASE"/>
    <property type="match status" value="1"/>
</dbReference>
<dbReference type="Proteomes" id="UP001595713">
    <property type="component" value="Unassembled WGS sequence"/>
</dbReference>
<dbReference type="Gene3D" id="3.50.50.60">
    <property type="entry name" value="FAD/NAD(P)-binding domain"/>
    <property type="match status" value="1"/>
</dbReference>